<dbReference type="Pfam" id="PF00528">
    <property type="entry name" value="BPD_transp_1"/>
    <property type="match status" value="1"/>
</dbReference>
<feature type="transmembrane region" description="Helical" evidence="7">
    <location>
        <begin position="184"/>
        <end position="201"/>
    </location>
</feature>
<proteinExistence type="inferred from homology"/>
<organism evidence="9 10">
    <name type="scientific">Thalassobaculum litoreum DSM 18839</name>
    <dbReference type="NCBI Taxonomy" id="1123362"/>
    <lineage>
        <taxon>Bacteria</taxon>
        <taxon>Pseudomonadati</taxon>
        <taxon>Pseudomonadota</taxon>
        <taxon>Alphaproteobacteria</taxon>
        <taxon>Rhodospirillales</taxon>
        <taxon>Thalassobaculaceae</taxon>
        <taxon>Thalassobaculum</taxon>
    </lineage>
</organism>
<name>A0A8G2EUB0_9PROT</name>
<keyword evidence="2 7" id="KW-0813">Transport</keyword>
<dbReference type="CDD" id="cd06261">
    <property type="entry name" value="TM_PBP2"/>
    <property type="match status" value="1"/>
</dbReference>
<protein>
    <submittedName>
        <fullName evidence="9">Peptide/nickel transport system permease protein</fullName>
    </submittedName>
</protein>
<evidence type="ECO:0000259" key="8">
    <source>
        <dbReference type="PROSITE" id="PS50928"/>
    </source>
</evidence>
<keyword evidence="5 7" id="KW-1133">Transmembrane helix</keyword>
<keyword evidence="10" id="KW-1185">Reference proteome</keyword>
<dbReference type="PANTHER" id="PTHR43163:SF6">
    <property type="entry name" value="DIPEPTIDE TRANSPORT SYSTEM PERMEASE PROTEIN DPPB-RELATED"/>
    <property type="match status" value="1"/>
</dbReference>
<evidence type="ECO:0000256" key="6">
    <source>
        <dbReference type="ARBA" id="ARBA00023136"/>
    </source>
</evidence>
<comment type="subcellular location">
    <subcellularLocation>
        <location evidence="1 7">Cell membrane</location>
        <topology evidence="1 7">Multi-pass membrane protein</topology>
    </subcellularLocation>
</comment>
<evidence type="ECO:0000256" key="4">
    <source>
        <dbReference type="ARBA" id="ARBA00022692"/>
    </source>
</evidence>
<evidence type="ECO:0000313" key="9">
    <source>
        <dbReference type="EMBL" id="SDF25751.1"/>
    </source>
</evidence>
<dbReference type="Pfam" id="PF19300">
    <property type="entry name" value="BPD_transp_1_N"/>
    <property type="match status" value="1"/>
</dbReference>
<evidence type="ECO:0000256" key="7">
    <source>
        <dbReference type="RuleBase" id="RU363032"/>
    </source>
</evidence>
<dbReference type="OrthoDB" id="7834831at2"/>
<dbReference type="InterPro" id="IPR000515">
    <property type="entry name" value="MetI-like"/>
</dbReference>
<keyword evidence="6 7" id="KW-0472">Membrane</keyword>
<dbReference type="SUPFAM" id="SSF161098">
    <property type="entry name" value="MetI-like"/>
    <property type="match status" value="1"/>
</dbReference>
<dbReference type="GO" id="GO:0005886">
    <property type="term" value="C:plasma membrane"/>
    <property type="evidence" value="ECO:0007669"/>
    <property type="project" value="UniProtKB-SubCell"/>
</dbReference>
<dbReference type="GO" id="GO:0055085">
    <property type="term" value="P:transmembrane transport"/>
    <property type="evidence" value="ECO:0007669"/>
    <property type="project" value="InterPro"/>
</dbReference>
<evidence type="ECO:0000313" key="10">
    <source>
        <dbReference type="Proteomes" id="UP000198615"/>
    </source>
</evidence>
<feature type="transmembrane region" description="Helical" evidence="7">
    <location>
        <begin position="239"/>
        <end position="260"/>
    </location>
</feature>
<dbReference type="Proteomes" id="UP000198615">
    <property type="component" value="Unassembled WGS sequence"/>
</dbReference>
<dbReference type="Gene3D" id="1.10.3720.10">
    <property type="entry name" value="MetI-like"/>
    <property type="match status" value="1"/>
</dbReference>
<evidence type="ECO:0000256" key="3">
    <source>
        <dbReference type="ARBA" id="ARBA00022475"/>
    </source>
</evidence>
<dbReference type="EMBL" id="FNBW01000002">
    <property type="protein sequence ID" value="SDF25751.1"/>
    <property type="molecule type" value="Genomic_DNA"/>
</dbReference>
<keyword evidence="3" id="KW-1003">Cell membrane</keyword>
<dbReference type="InterPro" id="IPR035906">
    <property type="entry name" value="MetI-like_sf"/>
</dbReference>
<dbReference type="PROSITE" id="PS50928">
    <property type="entry name" value="ABC_TM1"/>
    <property type="match status" value="1"/>
</dbReference>
<dbReference type="AlphaFoldDB" id="A0A8G2EUB0"/>
<reference evidence="9 10" key="1">
    <citation type="submission" date="2016-10" db="EMBL/GenBank/DDBJ databases">
        <authorList>
            <person name="Varghese N."/>
            <person name="Submissions S."/>
        </authorList>
    </citation>
    <scope>NUCLEOTIDE SEQUENCE [LARGE SCALE GENOMIC DNA]</scope>
    <source>
        <strain evidence="9 10">DSM 18839</strain>
    </source>
</reference>
<sequence>MSRFLVGRLLQTILVLLLLSAATYGLLGLMPGDPVDLMAGADPDVTPADIARLKALYGLDRPIWERYLTWLSSALQGDFGYSRLYARPVLDIVADRLPTTILLIGLSLGVALTIALPAAIVAARRPGGLVDRTINLLCFAGVSVPPFWLALLLIILFAVTLGWLPAGGMSSSSGDGGILDRARHLILPVLTLSAATVAAYTRHLRSALIEVLGEDFIRTARAKGVPERRVMTRHALRNALLPVVTLIGLDLGSLVSGALITETMFSQLGMGKTIYDAVMGNDYNLALVGLLTAAAATLIGNLGADIAYAKLDPRIVYRAEPGA</sequence>
<feature type="transmembrane region" description="Helical" evidence="7">
    <location>
        <begin position="285"/>
        <end position="308"/>
    </location>
</feature>
<feature type="domain" description="ABC transmembrane type-1" evidence="8">
    <location>
        <begin position="97"/>
        <end position="304"/>
    </location>
</feature>
<evidence type="ECO:0000256" key="2">
    <source>
        <dbReference type="ARBA" id="ARBA00022448"/>
    </source>
</evidence>
<dbReference type="PANTHER" id="PTHR43163">
    <property type="entry name" value="DIPEPTIDE TRANSPORT SYSTEM PERMEASE PROTEIN DPPB-RELATED"/>
    <property type="match status" value="1"/>
</dbReference>
<keyword evidence="4 7" id="KW-0812">Transmembrane</keyword>
<evidence type="ECO:0000256" key="1">
    <source>
        <dbReference type="ARBA" id="ARBA00004651"/>
    </source>
</evidence>
<gene>
    <name evidence="9" type="ORF">SAMN05660686_00770</name>
</gene>
<accession>A0A8G2EUB0</accession>
<evidence type="ECO:0000256" key="5">
    <source>
        <dbReference type="ARBA" id="ARBA00022989"/>
    </source>
</evidence>
<dbReference type="RefSeq" id="WP_093148290.1">
    <property type="nucleotide sequence ID" value="NZ_FNBW01000002.1"/>
</dbReference>
<comment type="caution">
    <text evidence="9">The sequence shown here is derived from an EMBL/GenBank/DDBJ whole genome shotgun (WGS) entry which is preliminary data.</text>
</comment>
<feature type="transmembrane region" description="Helical" evidence="7">
    <location>
        <begin position="134"/>
        <end position="164"/>
    </location>
</feature>
<dbReference type="InterPro" id="IPR045621">
    <property type="entry name" value="BPD_transp_1_N"/>
</dbReference>
<comment type="similarity">
    <text evidence="7">Belongs to the binding-protein-dependent transport system permease family.</text>
</comment>
<feature type="transmembrane region" description="Helical" evidence="7">
    <location>
        <begin position="101"/>
        <end position="122"/>
    </location>
</feature>